<dbReference type="InterPro" id="IPR042398">
    <property type="entry name" value="BCL2L13"/>
</dbReference>
<proteinExistence type="inferred from homology"/>
<dbReference type="GO" id="GO:0016020">
    <property type="term" value="C:membrane"/>
    <property type="evidence" value="ECO:0007669"/>
    <property type="project" value="TreeGrafter"/>
</dbReference>
<dbReference type="Pfam" id="PF00452">
    <property type="entry name" value="Bcl-2"/>
    <property type="match status" value="1"/>
</dbReference>
<evidence type="ECO:0000313" key="4">
    <source>
        <dbReference type="Proteomes" id="UP000727407"/>
    </source>
</evidence>
<organism evidence="3 4">
    <name type="scientific">Clarias magur</name>
    <name type="common">Asian catfish</name>
    <name type="synonym">Macropteronotus magur</name>
    <dbReference type="NCBI Taxonomy" id="1594786"/>
    <lineage>
        <taxon>Eukaryota</taxon>
        <taxon>Metazoa</taxon>
        <taxon>Chordata</taxon>
        <taxon>Craniata</taxon>
        <taxon>Vertebrata</taxon>
        <taxon>Euteleostomi</taxon>
        <taxon>Actinopterygii</taxon>
        <taxon>Neopterygii</taxon>
        <taxon>Teleostei</taxon>
        <taxon>Ostariophysi</taxon>
        <taxon>Siluriformes</taxon>
        <taxon>Clariidae</taxon>
        <taxon>Clarias</taxon>
    </lineage>
</organism>
<dbReference type="GO" id="GO:0042981">
    <property type="term" value="P:regulation of apoptotic process"/>
    <property type="evidence" value="ECO:0007669"/>
    <property type="project" value="InterPro"/>
</dbReference>
<accession>A0A8J4U8Y2</accession>
<protein>
    <submittedName>
        <fullName evidence="3">Bcl-2-like protein 13</fullName>
    </submittedName>
</protein>
<keyword evidence="4" id="KW-1185">Reference proteome</keyword>
<dbReference type="InterPro" id="IPR036834">
    <property type="entry name" value="Bcl-2-like_sf"/>
</dbReference>
<dbReference type="AlphaFoldDB" id="A0A8J4U8Y2"/>
<gene>
    <name evidence="3" type="primary">bcl2l13</name>
    <name evidence="3" type="ORF">DAT39_002620</name>
</gene>
<dbReference type="InterPro" id="IPR046371">
    <property type="entry name" value="Bcl-2_BH1-3"/>
</dbReference>
<reference evidence="3" key="1">
    <citation type="submission" date="2020-07" db="EMBL/GenBank/DDBJ databases">
        <title>Clarias magur genome sequencing, assembly and annotation.</title>
        <authorList>
            <person name="Kushwaha B."/>
            <person name="Kumar R."/>
            <person name="Das P."/>
            <person name="Joshi C.G."/>
            <person name="Kumar D."/>
            <person name="Nagpure N.S."/>
            <person name="Pandey M."/>
            <person name="Agarwal S."/>
            <person name="Srivastava S."/>
            <person name="Singh M."/>
            <person name="Sahoo L."/>
            <person name="Jayasankar P."/>
            <person name="Meher P.K."/>
            <person name="Koringa P.G."/>
            <person name="Iquebal M.A."/>
            <person name="Das S.P."/>
            <person name="Bit A."/>
            <person name="Patnaik S."/>
            <person name="Patel N."/>
            <person name="Shah T.M."/>
            <person name="Hinsu A."/>
            <person name="Jena J.K."/>
        </authorList>
    </citation>
    <scope>NUCLEOTIDE SEQUENCE</scope>
    <source>
        <strain evidence="3">CIFAMagur01</strain>
        <tissue evidence="3">Testis</tissue>
    </source>
</reference>
<dbReference type="SUPFAM" id="SSF56854">
    <property type="entry name" value="Bcl-2 inhibitors of programmed cell death"/>
    <property type="match status" value="1"/>
</dbReference>
<dbReference type="EMBL" id="QNUK01000020">
    <property type="protein sequence ID" value="KAF5907624.1"/>
    <property type="molecule type" value="Genomic_DNA"/>
</dbReference>
<dbReference type="PANTHER" id="PTHR15758">
    <property type="entry name" value="BCL-2-LIKE PROTEIN 13"/>
    <property type="match status" value="1"/>
</dbReference>
<dbReference type="PANTHER" id="PTHR15758:SF2">
    <property type="entry name" value="BCL-2-LIKE PROTEIN 13"/>
    <property type="match status" value="1"/>
</dbReference>
<evidence type="ECO:0000259" key="2">
    <source>
        <dbReference type="Pfam" id="PF00452"/>
    </source>
</evidence>
<dbReference type="Gene3D" id="1.10.437.10">
    <property type="entry name" value="Blc2-like"/>
    <property type="match status" value="1"/>
</dbReference>
<feature type="domain" description="Bcl-2 Bcl-2 homology region 1-3" evidence="2">
    <location>
        <begin position="46"/>
        <end position="138"/>
    </location>
</feature>
<sequence length="138" mass="15242">MKEQIEEQLKQLEEEITASFPSTGFDRHTSPVFSPANPENTIEDSLAMLGDRVAQVLDTHLASATQKLLSGQLDYEDFQSAVREICSHSEGGWSKALVPLVLLQALHCKGQPLASLLSLGQRYLVEVEADFIMQQGGW</sequence>
<evidence type="ECO:0000256" key="1">
    <source>
        <dbReference type="ARBA" id="ARBA00009458"/>
    </source>
</evidence>
<dbReference type="GO" id="GO:0006915">
    <property type="term" value="P:apoptotic process"/>
    <property type="evidence" value="ECO:0007669"/>
    <property type="project" value="InterPro"/>
</dbReference>
<comment type="caution">
    <text evidence="3">The sequence shown here is derived from an EMBL/GenBank/DDBJ whole genome shotgun (WGS) entry which is preliminary data.</text>
</comment>
<dbReference type="GO" id="GO:0005739">
    <property type="term" value="C:mitochondrion"/>
    <property type="evidence" value="ECO:0007669"/>
    <property type="project" value="TreeGrafter"/>
</dbReference>
<feature type="non-terminal residue" evidence="3">
    <location>
        <position position="1"/>
    </location>
</feature>
<name>A0A8J4U8Y2_CLAMG</name>
<dbReference type="Proteomes" id="UP000727407">
    <property type="component" value="Unassembled WGS sequence"/>
</dbReference>
<comment type="similarity">
    <text evidence="1">Belongs to the Bcl-2 family.</text>
</comment>
<evidence type="ECO:0000313" key="3">
    <source>
        <dbReference type="EMBL" id="KAF5907624.1"/>
    </source>
</evidence>
<dbReference type="OrthoDB" id="8959856at2759"/>